<evidence type="ECO:0000313" key="10">
    <source>
        <dbReference type="EMBL" id="KAE9326303.1"/>
    </source>
</evidence>
<feature type="signal peptide" evidence="1">
    <location>
        <begin position="1"/>
        <end position="16"/>
    </location>
</feature>
<evidence type="ECO:0000313" key="7">
    <source>
        <dbReference type="EMBL" id="KAE9232073.1"/>
    </source>
</evidence>
<dbReference type="EMBL" id="QXFX01000067">
    <property type="protein sequence ID" value="KAE9134407.1"/>
    <property type="molecule type" value="Genomic_DNA"/>
</dbReference>
<evidence type="ECO:0000313" key="2">
    <source>
        <dbReference type="EMBL" id="KAE8947354.1"/>
    </source>
</evidence>
<evidence type="ECO:0000313" key="21">
    <source>
        <dbReference type="Proteomes" id="UP000488956"/>
    </source>
</evidence>
<reference evidence="12 13" key="1">
    <citation type="submission" date="2018-08" db="EMBL/GenBank/DDBJ databases">
        <title>Genomic investigation of the strawberry pathogen Phytophthora fragariae indicates pathogenicity is determined by transcriptional variation in three key races.</title>
        <authorList>
            <person name="Adams T.M."/>
            <person name="Armitage A.D."/>
            <person name="Sobczyk M.K."/>
            <person name="Bates H.J."/>
            <person name="Dunwell J.M."/>
            <person name="Nellist C.F."/>
            <person name="Harrison R.J."/>
        </authorList>
    </citation>
    <scope>NUCLEOTIDE SEQUENCE [LARGE SCALE GENOMIC DNA]</scope>
    <source>
        <strain evidence="10 14">A4</strain>
        <strain evidence="9 15">BC-1</strain>
        <strain evidence="8 19">BC-23</strain>
        <strain evidence="7 13">NOV-27</strain>
        <strain evidence="6 16">NOV-5</strain>
        <strain evidence="5 17">NOV-71</strain>
        <strain evidence="11 20">NOV-77</strain>
        <strain evidence="2 12">NOV-9</strain>
        <strain evidence="4 21">ONT-3</strain>
        <strain evidence="3 18">SCRP245</strain>
    </source>
</reference>
<protein>
    <recommendedName>
        <fullName evidence="22">Major facilitator superfamily (MFS) profile domain-containing protein</fullName>
    </recommendedName>
</protein>
<dbReference type="Proteomes" id="UP000440367">
    <property type="component" value="Unassembled WGS sequence"/>
</dbReference>
<dbReference type="EMBL" id="QXGD01000090">
    <property type="protein sequence ID" value="KAE9253639.1"/>
    <property type="molecule type" value="Genomic_DNA"/>
</dbReference>
<evidence type="ECO:0000313" key="15">
    <source>
        <dbReference type="Proteomes" id="UP000440367"/>
    </source>
</evidence>
<evidence type="ECO:0000313" key="18">
    <source>
        <dbReference type="Proteomes" id="UP000460718"/>
    </source>
</evidence>
<evidence type="ECO:0000313" key="14">
    <source>
        <dbReference type="Proteomes" id="UP000437068"/>
    </source>
</evidence>
<evidence type="ECO:0000313" key="5">
    <source>
        <dbReference type="EMBL" id="KAE9134713.1"/>
    </source>
</evidence>
<evidence type="ECO:0000313" key="16">
    <source>
        <dbReference type="Proteomes" id="UP000440732"/>
    </source>
</evidence>
<organism evidence="6 16">
    <name type="scientific">Phytophthora fragariae</name>
    <dbReference type="NCBI Taxonomy" id="53985"/>
    <lineage>
        <taxon>Eukaryota</taxon>
        <taxon>Sar</taxon>
        <taxon>Stramenopiles</taxon>
        <taxon>Oomycota</taxon>
        <taxon>Peronosporomycetes</taxon>
        <taxon>Peronosporales</taxon>
        <taxon>Peronosporaceae</taxon>
        <taxon>Phytophthora</taxon>
    </lineage>
</organism>
<evidence type="ECO:0000313" key="11">
    <source>
        <dbReference type="EMBL" id="KAE9358656.1"/>
    </source>
</evidence>
<dbReference type="EMBL" id="QXGC01000065">
    <property type="protein sequence ID" value="KAE9251724.1"/>
    <property type="molecule type" value="Genomic_DNA"/>
</dbReference>
<evidence type="ECO:0000313" key="12">
    <source>
        <dbReference type="Proteomes" id="UP000429523"/>
    </source>
</evidence>
<name>A0A6A3US08_9STRA</name>
<dbReference type="Proteomes" id="UP000476176">
    <property type="component" value="Unassembled WGS sequence"/>
</dbReference>
<evidence type="ECO:0000313" key="17">
    <source>
        <dbReference type="Proteomes" id="UP000441208"/>
    </source>
</evidence>
<dbReference type="EMBL" id="QXGA01000068">
    <property type="protein sequence ID" value="KAE9153459.1"/>
    <property type="molecule type" value="Genomic_DNA"/>
</dbReference>
<evidence type="ECO:0000313" key="20">
    <source>
        <dbReference type="Proteomes" id="UP000486351"/>
    </source>
</evidence>
<evidence type="ECO:0000313" key="6">
    <source>
        <dbReference type="EMBL" id="KAE9153459.1"/>
    </source>
</evidence>
<evidence type="ECO:0000256" key="1">
    <source>
        <dbReference type="SAM" id="SignalP"/>
    </source>
</evidence>
<dbReference type="EMBL" id="QXFZ01000078">
    <property type="protein sequence ID" value="KAE9134713.1"/>
    <property type="molecule type" value="Genomic_DNA"/>
</dbReference>
<keyword evidence="13" id="KW-1185">Reference proteome</keyword>
<dbReference type="EMBL" id="QXGE01000070">
    <property type="protein sequence ID" value="KAE9326303.1"/>
    <property type="molecule type" value="Genomic_DNA"/>
</dbReference>
<dbReference type="EMBL" id="QXFY01000072">
    <property type="protein sequence ID" value="KAE9358656.1"/>
    <property type="molecule type" value="Genomic_DNA"/>
</dbReference>
<evidence type="ECO:0008006" key="22">
    <source>
        <dbReference type="Google" id="ProtNLM"/>
    </source>
</evidence>
<feature type="chain" id="PRO_5036166260" description="Major facilitator superfamily (MFS) profile domain-containing protein" evidence="1">
    <location>
        <begin position="17"/>
        <end position="61"/>
    </location>
</feature>
<dbReference type="Proteomes" id="UP000486351">
    <property type="component" value="Unassembled WGS sequence"/>
</dbReference>
<dbReference type="Proteomes" id="UP000437068">
    <property type="component" value="Unassembled WGS sequence"/>
</dbReference>
<dbReference type="Proteomes" id="UP000488956">
    <property type="component" value="Unassembled WGS sequence"/>
</dbReference>
<dbReference type="Proteomes" id="UP000429523">
    <property type="component" value="Unassembled WGS sequence"/>
</dbReference>
<dbReference type="Proteomes" id="UP000441208">
    <property type="component" value="Unassembled WGS sequence"/>
</dbReference>
<evidence type="ECO:0000313" key="13">
    <source>
        <dbReference type="Proteomes" id="UP000433483"/>
    </source>
</evidence>
<evidence type="ECO:0000313" key="3">
    <source>
        <dbReference type="EMBL" id="KAE9027050.1"/>
    </source>
</evidence>
<accession>A0A6A3US08</accession>
<dbReference type="AlphaFoldDB" id="A0A6A3US08"/>
<dbReference type="Proteomes" id="UP000433483">
    <property type="component" value="Unassembled WGS sequence"/>
</dbReference>
<dbReference type="EMBL" id="QXGF01000083">
    <property type="protein sequence ID" value="KAE8947354.1"/>
    <property type="molecule type" value="Genomic_DNA"/>
</dbReference>
<gene>
    <name evidence="10" type="ORF">PF001_g2502</name>
    <name evidence="9" type="ORF">PF002_g3248</name>
    <name evidence="8" type="ORF">PF004_g2324</name>
    <name evidence="7" type="ORF">PF005_g2872</name>
    <name evidence="6" type="ORF">PF006_g2422</name>
    <name evidence="5" type="ORF">PF007_g2825</name>
    <name evidence="11" type="ORF">PF008_g2607</name>
    <name evidence="2" type="ORF">PF009_g3055</name>
    <name evidence="4" type="ORF">PF010_g2457</name>
    <name evidence="3" type="ORF">PF011_g2240</name>
</gene>
<evidence type="ECO:0000313" key="9">
    <source>
        <dbReference type="EMBL" id="KAE9253639.1"/>
    </source>
</evidence>
<comment type="caution">
    <text evidence="6">The sequence shown here is derived from an EMBL/GenBank/DDBJ whole genome shotgun (WGS) entry which is preliminary data.</text>
</comment>
<keyword evidence="1" id="KW-0732">Signal</keyword>
<evidence type="ECO:0000313" key="8">
    <source>
        <dbReference type="EMBL" id="KAE9251724.1"/>
    </source>
</evidence>
<dbReference type="Proteomes" id="UP000460718">
    <property type="component" value="Unassembled WGS sequence"/>
</dbReference>
<dbReference type="Proteomes" id="UP000440732">
    <property type="component" value="Unassembled WGS sequence"/>
</dbReference>
<proteinExistence type="predicted"/>
<evidence type="ECO:0000313" key="19">
    <source>
        <dbReference type="Proteomes" id="UP000476176"/>
    </source>
</evidence>
<evidence type="ECO:0000313" key="4">
    <source>
        <dbReference type="EMBL" id="KAE9134407.1"/>
    </source>
</evidence>
<dbReference type="EMBL" id="QXGB01000080">
    <property type="protein sequence ID" value="KAE9232073.1"/>
    <property type="molecule type" value="Genomic_DNA"/>
</dbReference>
<dbReference type="EMBL" id="QXFW01000066">
    <property type="protein sequence ID" value="KAE9027050.1"/>
    <property type="molecule type" value="Genomic_DNA"/>
</dbReference>
<sequence length="61" mass="6104">MLTASLFGALLHGIGGALLQAGWVGAWVGGRRSIACGLCGCSGLKQSIAPLTGGYRSDITL</sequence>